<evidence type="ECO:0000256" key="7">
    <source>
        <dbReference type="SAM" id="Phobius"/>
    </source>
</evidence>
<dbReference type="EC" id="3.4.21.89" evidence="6"/>
<evidence type="ECO:0000313" key="9">
    <source>
        <dbReference type="EMBL" id="MST67699.1"/>
    </source>
</evidence>
<dbReference type="PRINTS" id="PR00728">
    <property type="entry name" value="SIGNALPTASE"/>
</dbReference>
<accession>A0A7X2P5F2</accession>
<dbReference type="SUPFAM" id="SSF51306">
    <property type="entry name" value="LexA/Signal peptidase"/>
    <property type="match status" value="1"/>
</dbReference>
<sequence length="159" mass="17575">MKIIKKSGDILGGILMIVSLILLIPLLLTNMGINSYIILSGSMEPVIRTGSMVLVDTQTENIQSGDIIMYRLQKENVVHRVVEIQEDGKIITKGDNNENADFAPVTQAQVCGKVIKMPWGLCIPYAGYVSEWMSINKIYVVCVVLALVIIHLLLLHLAK</sequence>
<keyword evidence="2" id="KW-0645">Protease</keyword>
<name>A0A7X2P5F2_9FIRM</name>
<evidence type="ECO:0000256" key="5">
    <source>
        <dbReference type="ARBA" id="ARBA00023136"/>
    </source>
</evidence>
<evidence type="ECO:0000259" key="8">
    <source>
        <dbReference type="Pfam" id="PF00717"/>
    </source>
</evidence>
<dbReference type="GO" id="GO:0004252">
    <property type="term" value="F:serine-type endopeptidase activity"/>
    <property type="evidence" value="ECO:0007669"/>
    <property type="project" value="UniProtKB-UniRule"/>
</dbReference>
<feature type="domain" description="Peptidase S24/S26A/S26B/S26C" evidence="8">
    <location>
        <begin position="41"/>
        <end position="115"/>
    </location>
</feature>
<protein>
    <recommendedName>
        <fullName evidence="6">Signal peptidase I</fullName>
        <ecNumber evidence="6">3.4.21.89</ecNumber>
    </recommendedName>
</protein>
<evidence type="ECO:0000256" key="4">
    <source>
        <dbReference type="ARBA" id="ARBA00022989"/>
    </source>
</evidence>
<dbReference type="InterPro" id="IPR036286">
    <property type="entry name" value="LexA/Signal_pep-like_sf"/>
</dbReference>
<dbReference type="PANTHER" id="PTHR10806">
    <property type="entry name" value="SIGNAL PEPTIDASE COMPLEX CATALYTIC SUBUNIT SEC11"/>
    <property type="match status" value="1"/>
</dbReference>
<dbReference type="Gene3D" id="2.10.109.10">
    <property type="entry name" value="Umud Fragment, subunit A"/>
    <property type="match status" value="1"/>
</dbReference>
<evidence type="ECO:0000256" key="1">
    <source>
        <dbReference type="ARBA" id="ARBA00004370"/>
    </source>
</evidence>
<keyword evidence="10" id="KW-1185">Reference proteome</keyword>
<keyword evidence="5 7" id="KW-0472">Membrane</keyword>
<dbReference type="EMBL" id="VUMS01000036">
    <property type="protein sequence ID" value="MST67699.1"/>
    <property type="molecule type" value="Genomic_DNA"/>
</dbReference>
<proteinExistence type="predicted"/>
<evidence type="ECO:0000256" key="6">
    <source>
        <dbReference type="NCBIfam" id="TIGR02228"/>
    </source>
</evidence>
<dbReference type="GO" id="GO:0006465">
    <property type="term" value="P:signal peptide processing"/>
    <property type="evidence" value="ECO:0007669"/>
    <property type="project" value="UniProtKB-UniRule"/>
</dbReference>
<dbReference type="GO" id="GO:0016020">
    <property type="term" value="C:membrane"/>
    <property type="evidence" value="ECO:0007669"/>
    <property type="project" value="UniProtKB-SubCell"/>
</dbReference>
<dbReference type="Pfam" id="PF00717">
    <property type="entry name" value="Peptidase_S24"/>
    <property type="match status" value="1"/>
</dbReference>
<dbReference type="GO" id="GO:0009003">
    <property type="term" value="F:signal peptidase activity"/>
    <property type="evidence" value="ECO:0007669"/>
    <property type="project" value="UniProtKB-EC"/>
</dbReference>
<dbReference type="InterPro" id="IPR001733">
    <property type="entry name" value="Peptidase_S26B"/>
</dbReference>
<dbReference type="InterPro" id="IPR015927">
    <property type="entry name" value="Peptidase_S24_S26A/B/C"/>
</dbReference>
<evidence type="ECO:0000256" key="2">
    <source>
        <dbReference type="ARBA" id="ARBA00022670"/>
    </source>
</evidence>
<keyword evidence="9" id="KW-0378">Hydrolase</keyword>
<organism evidence="9 10">
    <name type="scientific">Oliverpabstia intestinalis</name>
    <dbReference type="NCBI Taxonomy" id="2606633"/>
    <lineage>
        <taxon>Bacteria</taxon>
        <taxon>Bacillati</taxon>
        <taxon>Bacillota</taxon>
        <taxon>Clostridia</taxon>
        <taxon>Lachnospirales</taxon>
        <taxon>Lachnospiraceae</taxon>
        <taxon>Oliverpabstia</taxon>
    </lineage>
</organism>
<comment type="caution">
    <text evidence="9">The sequence shown here is derived from an EMBL/GenBank/DDBJ whole genome shotgun (WGS) entry which is preliminary data.</text>
</comment>
<comment type="subcellular location">
    <subcellularLocation>
        <location evidence="1">Membrane</location>
    </subcellularLocation>
</comment>
<gene>
    <name evidence="9" type="ORF">FYJ57_13495</name>
</gene>
<dbReference type="CDD" id="cd06462">
    <property type="entry name" value="Peptidase_S24_S26"/>
    <property type="match status" value="1"/>
</dbReference>
<dbReference type="RefSeq" id="WP_154433050.1">
    <property type="nucleotide sequence ID" value="NZ_VUMS01000036.1"/>
</dbReference>
<dbReference type="Proteomes" id="UP000440513">
    <property type="component" value="Unassembled WGS sequence"/>
</dbReference>
<feature type="transmembrane region" description="Helical" evidence="7">
    <location>
        <begin position="12"/>
        <end position="33"/>
    </location>
</feature>
<dbReference type="PANTHER" id="PTHR10806:SF6">
    <property type="entry name" value="SIGNAL PEPTIDASE COMPLEX CATALYTIC SUBUNIT SEC11"/>
    <property type="match status" value="1"/>
</dbReference>
<evidence type="ECO:0000313" key="10">
    <source>
        <dbReference type="Proteomes" id="UP000440513"/>
    </source>
</evidence>
<evidence type="ECO:0000256" key="3">
    <source>
        <dbReference type="ARBA" id="ARBA00022692"/>
    </source>
</evidence>
<dbReference type="NCBIfam" id="TIGR02228">
    <property type="entry name" value="sigpep_I_arch"/>
    <property type="match status" value="1"/>
</dbReference>
<keyword evidence="4 7" id="KW-1133">Transmembrane helix</keyword>
<reference evidence="9 10" key="1">
    <citation type="submission" date="2019-08" db="EMBL/GenBank/DDBJ databases">
        <title>In-depth cultivation of the pig gut microbiome towards novel bacterial diversity and tailored functional studies.</title>
        <authorList>
            <person name="Wylensek D."/>
            <person name="Hitch T.C.A."/>
            <person name="Clavel T."/>
        </authorList>
    </citation>
    <scope>NUCLEOTIDE SEQUENCE [LARGE SCALE GENOMIC DNA]</scope>
    <source>
        <strain evidence="9 10">BSM-380-WT-5A</strain>
    </source>
</reference>
<keyword evidence="3 7" id="KW-0812">Transmembrane</keyword>
<feature type="transmembrane region" description="Helical" evidence="7">
    <location>
        <begin position="138"/>
        <end position="158"/>
    </location>
</feature>
<dbReference type="AlphaFoldDB" id="A0A7X2P5F2"/>